<dbReference type="Proteomes" id="UP001189429">
    <property type="component" value="Unassembled WGS sequence"/>
</dbReference>
<dbReference type="InterPro" id="IPR016024">
    <property type="entry name" value="ARM-type_fold"/>
</dbReference>
<keyword evidence="3" id="KW-1185">Reference proteome</keyword>
<reference evidence="2" key="1">
    <citation type="submission" date="2023-10" db="EMBL/GenBank/DDBJ databases">
        <authorList>
            <person name="Chen Y."/>
            <person name="Shah S."/>
            <person name="Dougan E. K."/>
            <person name="Thang M."/>
            <person name="Chan C."/>
        </authorList>
    </citation>
    <scope>NUCLEOTIDE SEQUENCE [LARGE SCALE GENOMIC DNA]</scope>
</reference>
<feature type="region of interest" description="Disordered" evidence="1">
    <location>
        <begin position="345"/>
        <end position="370"/>
    </location>
</feature>
<evidence type="ECO:0008006" key="4">
    <source>
        <dbReference type="Google" id="ProtNLM"/>
    </source>
</evidence>
<sequence>MVLGFTGIPGAATLQAACRCSPFLEPFLRTEAAALTPGADWTAPSSLSWLAVLRRGAALAESWGDAQKTRVKLRSAKTEGETFETLELVAVEVGPPVFLCVAALVAAMRRHSSAHDIQGLCVSHLANLASPFPEAGRIAHVVGGTPMLLALLMQEDASVTVHQNCTTVLSAAMHRNSALVRAVRASGFIPRLVALSKRADGARKSAFLDAIIRIADDQDCLGDLRRAGAIGVVVPKLHARGGLEPILVLSGMVGEDAQCCAEFRTAGGLSRLPGILRSQDVDVRESGSQLLVQVLNKDRESCSAFSALAGALATLADRLHCEASTHVQGCAADALSCIRRGLDRRGPAGAGRPRQPRAPARRPSQGPEDRGALAVQLPAHRCWGGAGRAPATAARLRGGSAQEGALPPLRGLLGILRTKAEMTLGGPVIELCGTEDVSQVVAAAVAALEFAKTASATRATTSASKHHVLRRPACAARA</sequence>
<feature type="compositionally biased region" description="Low complexity" evidence="1">
    <location>
        <begin position="350"/>
        <end position="363"/>
    </location>
</feature>
<dbReference type="EMBL" id="CAUYUJ010016366">
    <property type="protein sequence ID" value="CAK0864431.1"/>
    <property type="molecule type" value="Genomic_DNA"/>
</dbReference>
<proteinExistence type="predicted"/>
<dbReference type="InterPro" id="IPR011989">
    <property type="entry name" value="ARM-like"/>
</dbReference>
<comment type="caution">
    <text evidence="2">The sequence shown here is derived from an EMBL/GenBank/DDBJ whole genome shotgun (WGS) entry which is preliminary data.</text>
</comment>
<evidence type="ECO:0000313" key="3">
    <source>
        <dbReference type="Proteomes" id="UP001189429"/>
    </source>
</evidence>
<evidence type="ECO:0000256" key="1">
    <source>
        <dbReference type="SAM" id="MobiDB-lite"/>
    </source>
</evidence>
<gene>
    <name evidence="2" type="ORF">PCOR1329_LOCUS52337</name>
</gene>
<dbReference type="SUPFAM" id="SSF48371">
    <property type="entry name" value="ARM repeat"/>
    <property type="match status" value="1"/>
</dbReference>
<name>A0ABN9UWA3_9DINO</name>
<dbReference type="Gene3D" id="1.25.10.10">
    <property type="entry name" value="Leucine-rich Repeat Variant"/>
    <property type="match status" value="2"/>
</dbReference>
<evidence type="ECO:0000313" key="2">
    <source>
        <dbReference type="EMBL" id="CAK0864431.1"/>
    </source>
</evidence>
<accession>A0ABN9UWA3</accession>
<organism evidence="2 3">
    <name type="scientific">Prorocentrum cordatum</name>
    <dbReference type="NCBI Taxonomy" id="2364126"/>
    <lineage>
        <taxon>Eukaryota</taxon>
        <taxon>Sar</taxon>
        <taxon>Alveolata</taxon>
        <taxon>Dinophyceae</taxon>
        <taxon>Prorocentrales</taxon>
        <taxon>Prorocentraceae</taxon>
        <taxon>Prorocentrum</taxon>
    </lineage>
</organism>
<protein>
    <recommendedName>
        <fullName evidence="4">Armadillo repeat-containing protein 8</fullName>
    </recommendedName>
</protein>